<accession>A0A7J3TA40</accession>
<dbReference type="PANTHER" id="PTHR43665">
    <property type="entry name" value="ISOPENTENYL-DIPHOSPHATE DELTA-ISOMERASE"/>
    <property type="match status" value="1"/>
</dbReference>
<comment type="catalytic activity">
    <reaction evidence="11">
        <text>isopentenyl diphosphate = dimethylallyl diphosphate</text>
        <dbReference type="Rhea" id="RHEA:23284"/>
        <dbReference type="ChEBI" id="CHEBI:57623"/>
        <dbReference type="ChEBI" id="CHEBI:128769"/>
        <dbReference type="EC" id="5.3.3.2"/>
    </reaction>
</comment>
<dbReference type="GO" id="GO:0070402">
    <property type="term" value="F:NADPH binding"/>
    <property type="evidence" value="ECO:0007669"/>
    <property type="project" value="UniProtKB-UniRule"/>
</dbReference>
<comment type="cofactor">
    <cofactor evidence="1 11">
        <name>FMN</name>
        <dbReference type="ChEBI" id="CHEBI:58210"/>
    </cofactor>
</comment>
<comment type="caution">
    <text evidence="11">Lacks conserved residue(s) required for the propagation of feature annotation.</text>
</comment>
<keyword evidence="3 11" id="KW-0285">Flavoprotein</keyword>
<dbReference type="InterPro" id="IPR011179">
    <property type="entry name" value="IPdP_isomerase"/>
</dbReference>
<dbReference type="Pfam" id="PF01070">
    <property type="entry name" value="FMN_dh"/>
    <property type="match status" value="1"/>
</dbReference>
<reference evidence="13" key="1">
    <citation type="journal article" date="2020" name="mSystems">
        <title>Genome- and Community-Level Interaction Insights into Carbon Utilization and Element Cycling Functions of Hydrothermarchaeota in Hydrothermal Sediment.</title>
        <authorList>
            <person name="Zhou Z."/>
            <person name="Liu Y."/>
            <person name="Xu W."/>
            <person name="Pan J."/>
            <person name="Luo Z.H."/>
            <person name="Li M."/>
        </authorList>
    </citation>
    <scope>NUCLEOTIDE SEQUENCE [LARGE SCALE GENOMIC DNA]</scope>
    <source>
        <strain evidence="13">HyVt-85</strain>
    </source>
</reference>
<evidence type="ECO:0000256" key="3">
    <source>
        <dbReference type="ARBA" id="ARBA00022630"/>
    </source>
</evidence>
<evidence type="ECO:0000256" key="9">
    <source>
        <dbReference type="ARBA" id="ARBA00023235"/>
    </source>
</evidence>
<dbReference type="GO" id="GO:0004452">
    <property type="term" value="F:isopentenyl-diphosphate delta-isomerase activity"/>
    <property type="evidence" value="ECO:0007669"/>
    <property type="project" value="UniProtKB-UniRule"/>
</dbReference>
<proteinExistence type="inferred from homology"/>
<comment type="subunit">
    <text evidence="10 11">Homooctamer. Dimer of tetramers.</text>
</comment>
<evidence type="ECO:0000256" key="8">
    <source>
        <dbReference type="ARBA" id="ARBA00023229"/>
    </source>
</evidence>
<dbReference type="EC" id="5.3.3.2" evidence="11"/>
<evidence type="ECO:0000256" key="2">
    <source>
        <dbReference type="ARBA" id="ARBA00022490"/>
    </source>
</evidence>
<keyword evidence="6 11" id="KW-0460">Magnesium</keyword>
<keyword evidence="9 11" id="KW-0413">Isomerase</keyword>
<evidence type="ECO:0000256" key="4">
    <source>
        <dbReference type="ARBA" id="ARBA00022643"/>
    </source>
</evidence>
<feature type="binding site" evidence="11">
    <location>
        <begin position="258"/>
        <end position="260"/>
    </location>
    <ligand>
        <name>FMN</name>
        <dbReference type="ChEBI" id="CHEBI:58210"/>
    </ligand>
</feature>
<keyword evidence="8 11" id="KW-0414">Isoprene biosynthesis</keyword>
<dbReference type="GO" id="GO:0000287">
    <property type="term" value="F:magnesium ion binding"/>
    <property type="evidence" value="ECO:0007669"/>
    <property type="project" value="UniProtKB-UniRule"/>
</dbReference>
<keyword evidence="2 11" id="KW-0963">Cytoplasm</keyword>
<dbReference type="AlphaFoldDB" id="A0A7J3TA40"/>
<dbReference type="EMBL" id="DRTM01000114">
    <property type="protein sequence ID" value="HHE75801.1"/>
    <property type="molecule type" value="Genomic_DNA"/>
</dbReference>
<dbReference type="PIRSF" id="PIRSF003314">
    <property type="entry name" value="IPP_isomerase"/>
    <property type="match status" value="1"/>
</dbReference>
<feature type="domain" description="FMN-dependent dehydrogenase" evidence="12">
    <location>
        <begin position="250"/>
        <end position="322"/>
    </location>
</feature>
<feature type="binding site" evidence="11">
    <location>
        <begin position="5"/>
        <end position="6"/>
    </location>
    <ligand>
        <name>substrate</name>
    </ligand>
</feature>
<dbReference type="InterPro" id="IPR013785">
    <property type="entry name" value="Aldolase_TIM"/>
</dbReference>
<dbReference type="GO" id="GO:0010181">
    <property type="term" value="F:FMN binding"/>
    <property type="evidence" value="ECO:0007669"/>
    <property type="project" value="UniProtKB-UniRule"/>
</dbReference>
<feature type="binding site" evidence="11">
    <location>
        <begin position="62"/>
        <end position="64"/>
    </location>
    <ligand>
        <name>FMN</name>
        <dbReference type="ChEBI" id="CHEBI:58210"/>
    </ligand>
</feature>
<dbReference type="SUPFAM" id="SSF51395">
    <property type="entry name" value="FMN-linked oxidoreductases"/>
    <property type="match status" value="1"/>
</dbReference>
<dbReference type="HAMAP" id="MF_00354">
    <property type="entry name" value="Idi_2"/>
    <property type="match status" value="1"/>
</dbReference>
<comment type="function">
    <text evidence="11">Involved in the biosynthesis of isoprenoids. Catalyzes the 1,3-allylic rearrangement of the homoallylic substrate isopentenyl (IPP) to its allylic isomer, dimethylallyl diphosphate (DMAPP).</text>
</comment>
<comment type="caution">
    <text evidence="13">The sequence shown here is derived from an EMBL/GenBank/DDBJ whole genome shotgun (WGS) entry which is preliminary data.</text>
</comment>
<comment type="cofactor">
    <cofactor evidence="11">
        <name>Mg(2+)</name>
        <dbReference type="ChEBI" id="CHEBI:18420"/>
    </cofactor>
</comment>
<feature type="binding site" evidence="11">
    <location>
        <position position="92"/>
    </location>
    <ligand>
        <name>FMN</name>
        <dbReference type="ChEBI" id="CHEBI:58210"/>
    </ligand>
</feature>
<comment type="cofactor">
    <cofactor evidence="11">
        <name>NADPH</name>
        <dbReference type="ChEBI" id="CHEBI:57783"/>
    </cofactor>
</comment>
<dbReference type="CDD" id="cd02811">
    <property type="entry name" value="IDI-2_FMN"/>
    <property type="match status" value="1"/>
</dbReference>
<comment type="subcellular location">
    <subcellularLocation>
        <location evidence="11">Cytoplasm</location>
    </subcellularLocation>
</comment>
<dbReference type="Gene3D" id="3.20.20.70">
    <property type="entry name" value="Aldolase class I"/>
    <property type="match status" value="1"/>
</dbReference>
<protein>
    <recommendedName>
        <fullName evidence="11">Isopentenyl-diphosphate delta-isomerase</fullName>
        <shortName evidence="11">IPP isomerase</shortName>
        <ecNumber evidence="11">5.3.3.2</ecNumber>
    </recommendedName>
    <alternativeName>
        <fullName evidence="11">Isopentenyl diphosphate:dimethylallyl diphosphate isomerase</fullName>
    </alternativeName>
    <alternativeName>
        <fullName evidence="11">Isopentenyl pyrophosphate isomerase</fullName>
    </alternativeName>
    <alternativeName>
        <fullName evidence="11">Type 2 isopentenyl diphosphate isomerase</fullName>
        <shortName evidence="11">IDI-2</shortName>
    </alternativeName>
</protein>
<dbReference type="GO" id="GO:0005737">
    <property type="term" value="C:cytoplasm"/>
    <property type="evidence" value="ECO:0007669"/>
    <property type="project" value="UniProtKB-SubCell"/>
</dbReference>
<organism evidence="13">
    <name type="scientific">Candidatus Aciduliprofundum boonei</name>
    <dbReference type="NCBI Taxonomy" id="379547"/>
    <lineage>
        <taxon>Archaea</taxon>
        <taxon>Methanobacteriati</taxon>
        <taxon>Thermoplasmatota</taxon>
        <taxon>DHVE2 group</taxon>
        <taxon>Candidatus Aciduliprofundum</taxon>
    </lineage>
</organism>
<evidence type="ECO:0000259" key="12">
    <source>
        <dbReference type="Pfam" id="PF01070"/>
    </source>
</evidence>
<feature type="binding site" evidence="11">
    <location>
        <position position="215"/>
    </location>
    <ligand>
        <name>FMN</name>
        <dbReference type="ChEBI" id="CHEBI:58210"/>
    </ligand>
</feature>
<feature type="binding site" evidence="11">
    <location>
        <position position="155"/>
    </location>
    <ligand>
        <name>substrate</name>
    </ligand>
</feature>
<evidence type="ECO:0000313" key="13">
    <source>
        <dbReference type="EMBL" id="HHE75801.1"/>
    </source>
</evidence>
<evidence type="ECO:0000256" key="11">
    <source>
        <dbReference type="HAMAP-Rule" id="MF_00354"/>
    </source>
</evidence>
<dbReference type="GO" id="GO:0008299">
    <property type="term" value="P:isoprenoid biosynthetic process"/>
    <property type="evidence" value="ECO:0007669"/>
    <property type="project" value="UniProtKB-UniRule"/>
</dbReference>
<evidence type="ECO:0000256" key="5">
    <source>
        <dbReference type="ARBA" id="ARBA00022723"/>
    </source>
</evidence>
<feature type="binding site" evidence="11">
    <location>
        <position position="156"/>
    </location>
    <ligand>
        <name>Mg(2+)</name>
        <dbReference type="ChEBI" id="CHEBI:18420"/>
    </ligand>
</feature>
<sequence length="336" mass="37210">MIEKRKLEHLNICLEKNVRSHHNYWDDVIIKHETIPSVDLEDISLEVEFLGRKLNAPIIVDAMTGGHKVAKKINENIAKACSELGIGMAVGSQRVAIEKKELEDTYSVIKNYEIPLRLGNLGAPQVTLEYGEVEIRKAIEMIDAHALELHFNYLQEAIQPEGESVVKGLKEKLKKLAGKYKLIAKETGAGISRKAGEFFKSAGFVALDVSGVSGTSFAAVEYYRGGELGETFWDWGIPSPYSLLILREIEIPLIGSGGIRNGLDVARALALGATLAGISREILPYAFKSPDAVINKLERIVKELKITIFLSGATNVKELRNASYVIRGELREWLKQ</sequence>
<feature type="binding site" evidence="11">
    <location>
        <position position="210"/>
    </location>
    <ligand>
        <name>FMN</name>
        <dbReference type="ChEBI" id="CHEBI:58210"/>
    </ligand>
</feature>
<keyword evidence="4 11" id="KW-0288">FMN</keyword>
<evidence type="ECO:0000256" key="10">
    <source>
        <dbReference type="ARBA" id="ARBA00025810"/>
    </source>
</evidence>
<comment type="similarity">
    <text evidence="11">Belongs to the IPP isomerase type 2 family.</text>
</comment>
<gene>
    <name evidence="11" type="primary">fni</name>
    <name evidence="13" type="ORF">ENL31_01570</name>
</gene>
<dbReference type="Proteomes" id="UP000886130">
    <property type="component" value="Unassembled WGS sequence"/>
</dbReference>
<name>A0A7J3TA40_9ARCH</name>
<dbReference type="PANTHER" id="PTHR43665:SF1">
    <property type="entry name" value="ISOPENTENYL-DIPHOSPHATE DELTA-ISOMERASE"/>
    <property type="match status" value="1"/>
</dbReference>
<feature type="binding site" evidence="11">
    <location>
        <position position="185"/>
    </location>
    <ligand>
        <name>FMN</name>
        <dbReference type="ChEBI" id="CHEBI:58210"/>
    </ligand>
</feature>
<feature type="binding site" evidence="11">
    <location>
        <position position="120"/>
    </location>
    <ligand>
        <name>FMN</name>
        <dbReference type="ChEBI" id="CHEBI:58210"/>
    </ligand>
</feature>
<keyword evidence="7 11" id="KW-0521">NADP</keyword>
<evidence type="ECO:0000256" key="1">
    <source>
        <dbReference type="ARBA" id="ARBA00001917"/>
    </source>
</evidence>
<keyword evidence="5 11" id="KW-0479">Metal-binding</keyword>
<feature type="binding site" evidence="11">
    <location>
        <begin position="92"/>
        <end position="94"/>
    </location>
    <ligand>
        <name>substrate</name>
    </ligand>
</feature>
<evidence type="ECO:0000256" key="7">
    <source>
        <dbReference type="ARBA" id="ARBA00022857"/>
    </source>
</evidence>
<evidence type="ECO:0000256" key="6">
    <source>
        <dbReference type="ARBA" id="ARBA00022842"/>
    </source>
</evidence>
<dbReference type="InterPro" id="IPR000262">
    <property type="entry name" value="FMN-dep_DH"/>
</dbReference>
<dbReference type="GO" id="GO:0016491">
    <property type="term" value="F:oxidoreductase activity"/>
    <property type="evidence" value="ECO:0007669"/>
    <property type="project" value="InterPro"/>
</dbReference>
<dbReference type="NCBIfam" id="TIGR02151">
    <property type="entry name" value="IPP_isom_2"/>
    <property type="match status" value="1"/>
</dbReference>
<feature type="binding site" evidence="11">
    <location>
        <begin position="279"/>
        <end position="280"/>
    </location>
    <ligand>
        <name>FMN</name>
        <dbReference type="ChEBI" id="CHEBI:58210"/>
    </ligand>
</feature>